<dbReference type="EMBL" id="CH476640">
    <property type="protein sequence ID" value="EDN97359.1"/>
    <property type="molecule type" value="Genomic_DNA"/>
</dbReference>
<keyword evidence="1" id="KW-1133">Transmembrane helix</keyword>
<dbReference type="RefSeq" id="XP_001586855.1">
    <property type="nucleotide sequence ID" value="XM_001586805.1"/>
</dbReference>
<dbReference type="FunCoup" id="A7F3N8">
    <property type="interactions" value="69"/>
</dbReference>
<name>A7F3N8_SCLS1</name>
<keyword evidence="3" id="KW-1185">Reference proteome</keyword>
<keyword evidence="1" id="KW-0812">Transmembrane</keyword>
<evidence type="ECO:0000313" key="2">
    <source>
        <dbReference type="EMBL" id="EDN97359.1"/>
    </source>
</evidence>
<dbReference type="OMA" id="HPTRMQY"/>
<evidence type="ECO:0000256" key="1">
    <source>
        <dbReference type="SAM" id="Phobius"/>
    </source>
</evidence>
<dbReference type="GO" id="GO:0016020">
    <property type="term" value="C:membrane"/>
    <property type="evidence" value="ECO:0007669"/>
    <property type="project" value="InterPro"/>
</dbReference>
<organism evidence="2 3">
    <name type="scientific">Sclerotinia sclerotiorum (strain ATCC 18683 / 1980 / Ss-1)</name>
    <name type="common">White mold</name>
    <name type="synonym">Whetzelinia sclerotiorum</name>
    <dbReference type="NCBI Taxonomy" id="665079"/>
    <lineage>
        <taxon>Eukaryota</taxon>
        <taxon>Fungi</taxon>
        <taxon>Dikarya</taxon>
        <taxon>Ascomycota</taxon>
        <taxon>Pezizomycotina</taxon>
        <taxon>Leotiomycetes</taxon>
        <taxon>Helotiales</taxon>
        <taxon>Sclerotiniaceae</taxon>
        <taxon>Sclerotinia</taxon>
    </lineage>
</organism>
<evidence type="ECO:0008006" key="4">
    <source>
        <dbReference type="Google" id="ProtNLM"/>
    </source>
</evidence>
<dbReference type="PANTHER" id="PTHR21329:SF3">
    <property type="entry name" value="PHOSPHATIDYLINOSITOL N-ACETYLGLUCOSAMINYLTRANSFERASE SUBUNIT Q"/>
    <property type="match status" value="1"/>
</dbReference>
<feature type="transmembrane region" description="Helical" evidence="1">
    <location>
        <begin position="157"/>
        <end position="174"/>
    </location>
</feature>
<dbReference type="Proteomes" id="UP000001312">
    <property type="component" value="Unassembled WGS sequence"/>
</dbReference>
<dbReference type="STRING" id="665079.A7F3N8"/>
<dbReference type="GO" id="GO:0006506">
    <property type="term" value="P:GPI anchor biosynthetic process"/>
    <property type="evidence" value="ECO:0000318"/>
    <property type="project" value="GO_Central"/>
</dbReference>
<accession>A7F3N8</accession>
<dbReference type="InParanoid" id="A7F3N8"/>
<evidence type="ECO:0000313" key="3">
    <source>
        <dbReference type="Proteomes" id="UP000001312"/>
    </source>
</evidence>
<dbReference type="Pfam" id="PF05024">
    <property type="entry name" value="Gpi1"/>
    <property type="match status" value="1"/>
</dbReference>
<feature type="transmembrane region" description="Helical" evidence="1">
    <location>
        <begin position="387"/>
        <end position="403"/>
    </location>
</feature>
<dbReference type="PANTHER" id="PTHR21329">
    <property type="entry name" value="PHOSPHATIDYLINOSITOL N-ACETYLGLUCOSAMINYLTRANSFERASE SUBUNIT Q-RELATED"/>
    <property type="match status" value="1"/>
</dbReference>
<feature type="transmembrane region" description="Helical" evidence="1">
    <location>
        <begin position="424"/>
        <end position="448"/>
    </location>
</feature>
<protein>
    <recommendedName>
        <fullName evidence="4">N-acetylglucosaminyl transferase component Gpi1</fullName>
    </recommendedName>
</protein>
<dbReference type="AlphaFoldDB" id="A7F3N8"/>
<dbReference type="GO" id="GO:0005783">
    <property type="term" value="C:endoplasmic reticulum"/>
    <property type="evidence" value="ECO:0000318"/>
    <property type="project" value="GO_Central"/>
</dbReference>
<dbReference type="GeneID" id="5482773"/>
<sequence length="603" mass="69016">MPDHDGLMRIFWPRDIPRSDSPGVIVGWRNSGLDIFVVAILEDVDYISLKPISLALDDKAEMAFHAPGSVDAEEEKEESRQRMRTQELVEKLKYHSVVKHPPSQKELALPRIVNQINCAWEVHQLLQKNISLVGARSRRSLSVSERVVESATTMRDFVLLAIWQLITLYIYPILRRGFVIGLICHRFAAEALLLVLEWRAKPDYAALKDISATAQQVEIRLQQFCYWPMQYVTLRRSKRDWASVTTSHPEYIRFYNSLWLVANDVIIGIALGSYIIDNSAWVAETISDILSTYSIAALRTTIKWLMDWPAGLKLNTELAAFLGDLFLWVIDHWSSCIETLHPVLPHVIWVVGFSSFAGASMPIALFSDLLTILTLHIYSFYMASARIFNWQYTILLSLFQLFRGKKHNVLRKRIDSCDYDLDQLLLGTILFTLLFFLLPTVLVFYLAFACARMAIISLKAVLDALLACLNHFPLFALMLRIKDSQRLPVPLTFRAMFHQYFQLGHRIRKHYASPRVLLCLATGKFVPPIHRKNLYSLQYSMLPARRTGIMYMWYALTANTDEGKEKDKRRGSAGWLNGGVTGLTMGNGNLRRGNGYMARRGGH</sequence>
<dbReference type="InterPro" id="IPR007720">
    <property type="entry name" value="PigQ/GPI1"/>
</dbReference>
<gene>
    <name evidence="2" type="ORF">SS1G_11884</name>
</gene>
<feature type="transmembrane region" description="Helical" evidence="1">
    <location>
        <begin position="363"/>
        <end position="381"/>
    </location>
</feature>
<feature type="transmembrane region" description="Helical" evidence="1">
    <location>
        <begin position="454"/>
        <end position="477"/>
    </location>
</feature>
<reference evidence="3" key="1">
    <citation type="journal article" date="2011" name="PLoS Genet.">
        <title>Genomic analysis of the necrotrophic fungal pathogens Sclerotinia sclerotiorum and Botrytis cinerea.</title>
        <authorList>
            <person name="Amselem J."/>
            <person name="Cuomo C.A."/>
            <person name="van Kan J.A."/>
            <person name="Viaud M."/>
            <person name="Benito E.P."/>
            <person name="Couloux A."/>
            <person name="Coutinho P.M."/>
            <person name="de Vries R.P."/>
            <person name="Dyer P.S."/>
            <person name="Fillinger S."/>
            <person name="Fournier E."/>
            <person name="Gout L."/>
            <person name="Hahn M."/>
            <person name="Kohn L."/>
            <person name="Lapalu N."/>
            <person name="Plummer K.M."/>
            <person name="Pradier J.M."/>
            <person name="Quevillon E."/>
            <person name="Sharon A."/>
            <person name="Simon A."/>
            <person name="ten Have A."/>
            <person name="Tudzynski B."/>
            <person name="Tudzynski P."/>
            <person name="Wincker P."/>
            <person name="Andrew M."/>
            <person name="Anthouard V."/>
            <person name="Beever R.E."/>
            <person name="Beffa R."/>
            <person name="Benoit I."/>
            <person name="Bouzid O."/>
            <person name="Brault B."/>
            <person name="Chen Z."/>
            <person name="Choquer M."/>
            <person name="Collemare J."/>
            <person name="Cotton P."/>
            <person name="Danchin E.G."/>
            <person name="Da Silva C."/>
            <person name="Gautier A."/>
            <person name="Giraud C."/>
            <person name="Giraud T."/>
            <person name="Gonzalez C."/>
            <person name="Grossetete S."/>
            <person name="Guldener U."/>
            <person name="Henrissat B."/>
            <person name="Howlett B.J."/>
            <person name="Kodira C."/>
            <person name="Kretschmer M."/>
            <person name="Lappartient A."/>
            <person name="Leroch M."/>
            <person name="Levis C."/>
            <person name="Mauceli E."/>
            <person name="Neuveglise C."/>
            <person name="Oeser B."/>
            <person name="Pearson M."/>
            <person name="Poulain J."/>
            <person name="Poussereau N."/>
            <person name="Quesneville H."/>
            <person name="Rascle C."/>
            <person name="Schumacher J."/>
            <person name="Segurens B."/>
            <person name="Sexton A."/>
            <person name="Silva E."/>
            <person name="Sirven C."/>
            <person name="Soanes D.M."/>
            <person name="Talbot N.J."/>
            <person name="Templeton M."/>
            <person name="Yandava C."/>
            <person name="Yarden O."/>
            <person name="Zeng Q."/>
            <person name="Rollins J.A."/>
            <person name="Lebrun M.H."/>
            <person name="Dickman M."/>
        </authorList>
    </citation>
    <scope>NUCLEOTIDE SEQUENCE [LARGE SCALE GENOMIC DNA]</scope>
    <source>
        <strain evidence="3">ATCC 18683 / 1980 / Ss-1</strain>
    </source>
</reference>
<dbReference type="KEGG" id="ssl:SS1G_11884"/>
<keyword evidence="1" id="KW-0472">Membrane</keyword>
<proteinExistence type="predicted"/>